<evidence type="ECO:0000313" key="2">
    <source>
        <dbReference type="EMBL" id="EGT32353.1"/>
    </source>
</evidence>
<feature type="chain" id="PRO_5003403331" evidence="1">
    <location>
        <begin position="24"/>
        <end position="141"/>
    </location>
</feature>
<dbReference type="EMBL" id="GL379797">
    <property type="protein sequence ID" value="EGT32353.1"/>
    <property type="molecule type" value="Genomic_DNA"/>
</dbReference>
<dbReference type="AlphaFoldDB" id="G0MJB5"/>
<protein>
    <submittedName>
        <fullName evidence="2">Uncharacterized protein</fullName>
    </submittedName>
</protein>
<dbReference type="HOGENOM" id="CLU_1939948_0_0_1"/>
<name>G0MJB5_CAEBE</name>
<keyword evidence="1" id="KW-0732">Signal</keyword>
<organism evidence="3">
    <name type="scientific">Caenorhabditis brenneri</name>
    <name type="common">Nematode worm</name>
    <dbReference type="NCBI Taxonomy" id="135651"/>
    <lineage>
        <taxon>Eukaryota</taxon>
        <taxon>Metazoa</taxon>
        <taxon>Ecdysozoa</taxon>
        <taxon>Nematoda</taxon>
        <taxon>Chromadorea</taxon>
        <taxon>Rhabditida</taxon>
        <taxon>Rhabditina</taxon>
        <taxon>Rhabditomorpha</taxon>
        <taxon>Rhabditoidea</taxon>
        <taxon>Rhabditidae</taxon>
        <taxon>Peloderinae</taxon>
        <taxon>Caenorhabditis</taxon>
    </lineage>
</organism>
<proteinExistence type="predicted"/>
<sequence length="141" mass="16676">MTSSNCLLLLLITFSVLLIAIQAHPHQHHHRRHHRHHRRYVDIEFPPATYKDDDVEYLNIPPWMEILKSWTDEEVHFKKGGILGNYAEGRRNCEKIISVYSRKHCQKVCEKLKHFAVMICDNRIKYTKAEMIQNCCPPADD</sequence>
<evidence type="ECO:0000256" key="1">
    <source>
        <dbReference type="SAM" id="SignalP"/>
    </source>
</evidence>
<accession>G0MJB5</accession>
<reference evidence="3" key="1">
    <citation type="submission" date="2011-07" db="EMBL/GenBank/DDBJ databases">
        <authorList>
            <consortium name="Caenorhabditis brenneri Sequencing and Analysis Consortium"/>
            <person name="Wilson R.K."/>
        </authorList>
    </citation>
    <scope>NUCLEOTIDE SEQUENCE [LARGE SCALE GENOMIC DNA]</scope>
    <source>
        <strain evidence="3">PB2801</strain>
    </source>
</reference>
<dbReference type="InParanoid" id="G0MJB5"/>
<dbReference type="Proteomes" id="UP000008068">
    <property type="component" value="Unassembled WGS sequence"/>
</dbReference>
<gene>
    <name evidence="2" type="ORF">CAEBREN_18975</name>
</gene>
<feature type="signal peptide" evidence="1">
    <location>
        <begin position="1"/>
        <end position="23"/>
    </location>
</feature>
<keyword evidence="3" id="KW-1185">Reference proteome</keyword>
<evidence type="ECO:0000313" key="3">
    <source>
        <dbReference type="Proteomes" id="UP000008068"/>
    </source>
</evidence>